<feature type="transmembrane region" description="Helical" evidence="1">
    <location>
        <begin position="6"/>
        <end position="27"/>
    </location>
</feature>
<organism evidence="2 3">
    <name type="scientific">Theileria equi strain WA</name>
    <dbReference type="NCBI Taxonomy" id="1537102"/>
    <lineage>
        <taxon>Eukaryota</taxon>
        <taxon>Sar</taxon>
        <taxon>Alveolata</taxon>
        <taxon>Apicomplexa</taxon>
        <taxon>Aconoidasida</taxon>
        <taxon>Piroplasmida</taxon>
        <taxon>Theileriidae</taxon>
        <taxon>Theileria</taxon>
    </lineage>
</organism>
<feature type="transmembrane region" description="Helical" evidence="1">
    <location>
        <begin position="109"/>
        <end position="130"/>
    </location>
</feature>
<keyword evidence="1" id="KW-1133">Transmembrane helix</keyword>
<feature type="transmembrane region" description="Helical" evidence="1">
    <location>
        <begin position="142"/>
        <end position="160"/>
    </location>
</feature>
<gene>
    <name evidence="2" type="ORF">BEWA_014550</name>
</gene>
<protein>
    <submittedName>
        <fullName evidence="2">Uncharacterized protein</fullName>
    </submittedName>
</protein>
<name>L1LC30_THEEQ</name>
<keyword evidence="1" id="KW-0812">Transmembrane</keyword>
<comment type="caution">
    <text evidence="2">The sequence shown here is derived from an EMBL/GenBank/DDBJ whole genome shotgun (WGS) entry which is preliminary data.</text>
</comment>
<keyword evidence="1" id="KW-0472">Membrane</keyword>
<accession>L1LC30</accession>
<evidence type="ECO:0000313" key="2">
    <source>
        <dbReference type="EMBL" id="EKX72896.1"/>
    </source>
</evidence>
<dbReference type="eggNOG" id="ENOG502S5JZ">
    <property type="taxonomic scope" value="Eukaryota"/>
</dbReference>
<dbReference type="AlphaFoldDB" id="L1LC30"/>
<reference evidence="2 3" key="1">
    <citation type="journal article" date="2012" name="BMC Genomics">
        <title>Comparative genomic analysis and phylogenetic position of Theileria equi.</title>
        <authorList>
            <person name="Kappmeyer L.S."/>
            <person name="Thiagarajan M."/>
            <person name="Herndon D.R."/>
            <person name="Ramsay J.D."/>
            <person name="Caler E."/>
            <person name="Djikeng A."/>
            <person name="Gillespie J.J."/>
            <person name="Lau A.O."/>
            <person name="Roalson E.H."/>
            <person name="Silva J.C."/>
            <person name="Silva M.G."/>
            <person name="Suarez C.E."/>
            <person name="Ueti M.W."/>
            <person name="Nene V.M."/>
            <person name="Mealey R.H."/>
            <person name="Knowles D.P."/>
            <person name="Brayton K.A."/>
        </authorList>
    </citation>
    <scope>NUCLEOTIDE SEQUENCE [LARGE SCALE GENOMIC DNA]</scope>
    <source>
        <strain evidence="2 3">WA</strain>
    </source>
</reference>
<dbReference type="GeneID" id="15804531"/>
<proteinExistence type="predicted"/>
<evidence type="ECO:0000313" key="3">
    <source>
        <dbReference type="Proteomes" id="UP000031512"/>
    </source>
</evidence>
<dbReference type="EMBL" id="ACOU01000004">
    <property type="protein sequence ID" value="EKX72896.1"/>
    <property type="molecule type" value="Genomic_DNA"/>
</dbReference>
<sequence>MKCSPTSYYLGSGLLFIIGSAVVYNGWDYNAIRVQHNVVCAANSNVNLLSFLWLIQVHICIITRYTSQGLLLSAASIGLGIFTSYDGYHPNNSFLITYLGLFIKISPKIVKIMHVFNFCQLSTILLDLMILPECNSESLRMIFVIAFGINWFIAIWGIVLRKQIFLPPYLYDPASLQNSYLDNLKVCGNITCKFKLRTLLRVWAFKTN</sequence>
<dbReference type="RefSeq" id="XP_004832348.1">
    <property type="nucleotide sequence ID" value="XM_004832291.1"/>
</dbReference>
<dbReference type="Proteomes" id="UP000031512">
    <property type="component" value="Unassembled WGS sequence"/>
</dbReference>
<dbReference type="OrthoDB" id="336859at2759"/>
<keyword evidence="3" id="KW-1185">Reference proteome</keyword>
<dbReference type="VEuPathDB" id="PiroplasmaDB:BEWA_014550"/>
<evidence type="ECO:0000256" key="1">
    <source>
        <dbReference type="SAM" id="Phobius"/>
    </source>
</evidence>
<dbReference type="KEGG" id="beq:BEWA_014550"/>